<dbReference type="RefSeq" id="WP_069519106.1">
    <property type="nucleotide sequence ID" value="NZ_FOFP01000014.1"/>
</dbReference>
<organism evidence="3 4">
    <name type="scientific">Pseudomonas cuatrocienegasensis</name>
    <dbReference type="NCBI Taxonomy" id="543360"/>
    <lineage>
        <taxon>Bacteria</taxon>
        <taxon>Pseudomonadati</taxon>
        <taxon>Pseudomonadota</taxon>
        <taxon>Gammaproteobacteria</taxon>
        <taxon>Pseudomonadales</taxon>
        <taxon>Pseudomonadaceae</taxon>
        <taxon>Pseudomonas</taxon>
    </lineage>
</organism>
<dbReference type="InterPro" id="IPR017732">
    <property type="entry name" value="T4/T6SS_DotU"/>
</dbReference>
<evidence type="ECO:0000313" key="4">
    <source>
        <dbReference type="Proteomes" id="UP000198512"/>
    </source>
</evidence>
<dbReference type="Proteomes" id="UP000198512">
    <property type="component" value="Unassembled WGS sequence"/>
</dbReference>
<feature type="domain" description="Type IV / VI secretion system DotU" evidence="2">
    <location>
        <begin position="71"/>
        <end position="227"/>
    </location>
</feature>
<evidence type="ECO:0000259" key="2">
    <source>
        <dbReference type="Pfam" id="PF09850"/>
    </source>
</evidence>
<comment type="caution">
    <text evidence="3">The sequence shown here is derived from an EMBL/GenBank/DDBJ whole genome shotgun (WGS) entry which is preliminary data.</text>
</comment>
<dbReference type="NCBIfam" id="TIGR03349">
    <property type="entry name" value="IV_VI_DotU"/>
    <property type="match status" value="1"/>
</dbReference>
<dbReference type="PANTHER" id="PTHR38033:SF1">
    <property type="entry name" value="DOTU FAMILY TYPE IV_VI SECRETION SYSTEM PROTEIN"/>
    <property type="match status" value="1"/>
</dbReference>
<dbReference type="Pfam" id="PF09850">
    <property type="entry name" value="DotU"/>
    <property type="match status" value="1"/>
</dbReference>
<dbReference type="InterPro" id="IPR038522">
    <property type="entry name" value="T4/T6SS_DotU_sf"/>
</dbReference>
<reference evidence="3 4" key="1">
    <citation type="submission" date="2016-10" db="EMBL/GenBank/DDBJ databases">
        <authorList>
            <person name="Varghese N."/>
            <person name="Submissions S."/>
        </authorList>
    </citation>
    <scope>NUCLEOTIDE SEQUENCE [LARGE SCALE GENOMIC DNA]</scope>
    <source>
        <strain evidence="3 4">CIP 109853</strain>
    </source>
</reference>
<protein>
    <submittedName>
        <fullName evidence="3">Type VI secretion system protein ImpK</fullName>
    </submittedName>
</protein>
<name>A0ABY1BKQ2_9PSED</name>
<dbReference type="EMBL" id="FOFP01000014">
    <property type="protein sequence ID" value="SER06181.1"/>
    <property type="molecule type" value="Genomic_DNA"/>
</dbReference>
<feature type="transmembrane region" description="Helical" evidence="1">
    <location>
        <begin position="213"/>
        <end position="232"/>
    </location>
</feature>
<sequence length="256" mass="28764">MSERTTAFYPPEFGDAPLSLAFRQAWLEWRDDWDVLEEADGSDEQLVERAAEAATRVVRRLWRNAYASVGESAARQVKETVYSFVALLDERLLFDDWAGRLAWQARPLEARLYGSRNAGERLPKAIRSLLKARAPASRDLANVYLQCLMLGFYGALRGERGLVIHERWRQALFNFAWQREPAMSGVLASLARPTRAEPLRLPLRRALPDGMRLALAICGLVLLLGALGHVMWRDIQAELAPVLHLSTPQAGGSLSE</sequence>
<dbReference type="Gene3D" id="1.25.40.590">
    <property type="entry name" value="Type IV / VI secretion system, DotU"/>
    <property type="match status" value="1"/>
</dbReference>
<evidence type="ECO:0000313" key="3">
    <source>
        <dbReference type="EMBL" id="SER06181.1"/>
    </source>
</evidence>
<gene>
    <name evidence="3" type="ORF">SAMN05216600_11472</name>
</gene>
<keyword evidence="1" id="KW-1133">Transmembrane helix</keyword>
<proteinExistence type="predicted"/>
<keyword evidence="4" id="KW-1185">Reference proteome</keyword>
<keyword evidence="1" id="KW-0472">Membrane</keyword>
<evidence type="ECO:0000256" key="1">
    <source>
        <dbReference type="SAM" id="Phobius"/>
    </source>
</evidence>
<dbReference type="PANTHER" id="PTHR38033">
    <property type="entry name" value="MEMBRANE PROTEIN-RELATED"/>
    <property type="match status" value="1"/>
</dbReference>
<accession>A0ABY1BKQ2</accession>
<keyword evidence="1" id="KW-0812">Transmembrane</keyword>